<sequence length="134" mass="15894">MKSSHPILIFDGCCVLCSASIQFILRHERHHDLYFALLHSDMTKEMLDKLGYKSENLNTIILIEDGVVYLKSKAVFRLAAYLKMPFTIFSYLRYIPAFLTDFIYDRVANNRYILFGKRNDCYFPSELERPRFIY</sequence>
<dbReference type="Proteomes" id="UP001207408">
    <property type="component" value="Unassembled WGS sequence"/>
</dbReference>
<reference evidence="1" key="1">
    <citation type="submission" date="2022-10" db="EMBL/GenBank/DDBJ databases">
        <authorList>
            <person name="Yu W.X."/>
        </authorList>
    </citation>
    <scope>NUCLEOTIDE SEQUENCE</scope>
    <source>
        <strain evidence="1">D04</strain>
    </source>
</reference>
<accession>A0AAE3MB88</accession>
<evidence type="ECO:0000313" key="2">
    <source>
        <dbReference type="Proteomes" id="UP001207408"/>
    </source>
</evidence>
<comment type="caution">
    <text evidence="1">The sequence shown here is derived from an EMBL/GenBank/DDBJ whole genome shotgun (WGS) entry which is preliminary data.</text>
</comment>
<proteinExistence type="predicted"/>
<dbReference type="InterPro" id="IPR007263">
    <property type="entry name" value="DCC1-like"/>
</dbReference>
<dbReference type="PANTHER" id="PTHR33639:SF2">
    <property type="entry name" value="DUF393 DOMAIN-CONTAINING PROTEIN"/>
    <property type="match status" value="1"/>
</dbReference>
<gene>
    <name evidence="1" type="ORF">OM074_02065</name>
</gene>
<organism evidence="1 2">
    <name type="scientific">Plebeiibacterium marinum</name>
    <dbReference type="NCBI Taxonomy" id="2992111"/>
    <lineage>
        <taxon>Bacteria</taxon>
        <taxon>Pseudomonadati</taxon>
        <taxon>Bacteroidota</taxon>
        <taxon>Bacteroidia</taxon>
        <taxon>Marinilabiliales</taxon>
        <taxon>Marinilabiliaceae</taxon>
        <taxon>Plebeiibacterium</taxon>
    </lineage>
</organism>
<protein>
    <submittedName>
        <fullName evidence="1">DCC1-like thiol-disulfide oxidoreductase family protein</fullName>
    </submittedName>
</protein>
<dbReference type="AlphaFoldDB" id="A0AAE3MB88"/>
<dbReference type="InterPro" id="IPR052927">
    <property type="entry name" value="DCC_oxidoreductase"/>
</dbReference>
<dbReference type="GO" id="GO:0015035">
    <property type="term" value="F:protein-disulfide reductase activity"/>
    <property type="evidence" value="ECO:0007669"/>
    <property type="project" value="InterPro"/>
</dbReference>
<dbReference type="RefSeq" id="WP_301197610.1">
    <property type="nucleotide sequence ID" value="NZ_JAPDPI010000002.1"/>
</dbReference>
<dbReference type="Pfam" id="PF04134">
    <property type="entry name" value="DCC1-like"/>
    <property type="match status" value="1"/>
</dbReference>
<evidence type="ECO:0000313" key="1">
    <source>
        <dbReference type="EMBL" id="MCW3804389.1"/>
    </source>
</evidence>
<name>A0AAE3MB88_9BACT</name>
<dbReference type="EMBL" id="JAPDPI010000002">
    <property type="protein sequence ID" value="MCW3804389.1"/>
    <property type="molecule type" value="Genomic_DNA"/>
</dbReference>
<keyword evidence="2" id="KW-1185">Reference proteome</keyword>
<dbReference type="PANTHER" id="PTHR33639">
    <property type="entry name" value="THIOL-DISULFIDE OXIDOREDUCTASE DCC"/>
    <property type="match status" value="1"/>
</dbReference>